<evidence type="ECO:0000313" key="2">
    <source>
        <dbReference type="EMBL" id="CAH3164236.1"/>
    </source>
</evidence>
<dbReference type="PANTHER" id="PTHR15077">
    <property type="entry name" value="FAS-ASSOCIATING DEATH DOMAIN-CONTAINING PROTEIN FADD"/>
    <property type="match status" value="1"/>
</dbReference>
<dbReference type="EMBL" id="CALNXJ010000101">
    <property type="protein sequence ID" value="CAH3164236.1"/>
    <property type="molecule type" value="Genomic_DNA"/>
</dbReference>
<keyword evidence="3" id="KW-1185">Reference proteome</keyword>
<accession>A0AAU9Y1D0</accession>
<comment type="caution">
    <text evidence="2">The sequence shown here is derived from an EMBL/GenBank/DDBJ whole genome shotgun (WGS) entry which is preliminary data.</text>
</comment>
<sequence length="100" mass="11436">MVKDGIPLDRELEKLSVKLGKKWKELGSCLEFDDAAITNLDEDNKELARKAYRMLLAWKQREGFQATYTVLYNALCDKLVEFKLLAETFCCTEIEGNASP</sequence>
<name>A0AAU9Y1D0_9CNID</name>
<dbReference type="Proteomes" id="UP001159428">
    <property type="component" value="Unassembled WGS sequence"/>
</dbReference>
<dbReference type="SUPFAM" id="SSF47986">
    <property type="entry name" value="DEATH domain"/>
    <property type="match status" value="1"/>
</dbReference>
<gene>
    <name evidence="2" type="ORF">PMEA_00002200</name>
</gene>
<evidence type="ECO:0000259" key="1">
    <source>
        <dbReference type="PROSITE" id="PS50017"/>
    </source>
</evidence>
<dbReference type="InterPro" id="IPR000488">
    <property type="entry name" value="Death_dom"/>
</dbReference>
<dbReference type="InterPro" id="IPR011029">
    <property type="entry name" value="DEATH-like_dom_sf"/>
</dbReference>
<dbReference type="InterPro" id="IPR016729">
    <property type="entry name" value="FADD"/>
</dbReference>
<dbReference type="PROSITE" id="PS50017">
    <property type="entry name" value="DEATH_DOMAIN"/>
    <property type="match status" value="1"/>
</dbReference>
<dbReference type="GO" id="GO:0007165">
    <property type="term" value="P:signal transduction"/>
    <property type="evidence" value="ECO:0007669"/>
    <property type="project" value="InterPro"/>
</dbReference>
<protein>
    <recommendedName>
        <fullName evidence="1">Death domain-containing protein</fullName>
    </recommendedName>
</protein>
<dbReference type="Gene3D" id="1.10.533.10">
    <property type="entry name" value="Death Domain, Fas"/>
    <property type="match status" value="1"/>
</dbReference>
<evidence type="ECO:0000313" key="3">
    <source>
        <dbReference type="Proteomes" id="UP001159428"/>
    </source>
</evidence>
<dbReference type="AlphaFoldDB" id="A0AAU9Y1D0"/>
<dbReference type="CDD" id="cd01670">
    <property type="entry name" value="Death"/>
    <property type="match status" value="1"/>
</dbReference>
<dbReference type="PANTHER" id="PTHR15077:SF12">
    <property type="entry name" value="DEATH DOMAIN-CONTAINING PROTEIN"/>
    <property type="match status" value="1"/>
</dbReference>
<organism evidence="2 3">
    <name type="scientific">Pocillopora meandrina</name>
    <dbReference type="NCBI Taxonomy" id="46732"/>
    <lineage>
        <taxon>Eukaryota</taxon>
        <taxon>Metazoa</taxon>
        <taxon>Cnidaria</taxon>
        <taxon>Anthozoa</taxon>
        <taxon>Hexacorallia</taxon>
        <taxon>Scleractinia</taxon>
        <taxon>Astrocoeniina</taxon>
        <taxon>Pocilloporidae</taxon>
        <taxon>Pocillopora</taxon>
    </lineage>
</organism>
<proteinExistence type="predicted"/>
<reference evidence="2 3" key="1">
    <citation type="submission" date="2022-05" db="EMBL/GenBank/DDBJ databases">
        <authorList>
            <consortium name="Genoscope - CEA"/>
            <person name="William W."/>
        </authorList>
    </citation>
    <scope>NUCLEOTIDE SEQUENCE [LARGE SCALE GENOMIC DNA]</scope>
</reference>
<dbReference type="Pfam" id="PF00531">
    <property type="entry name" value="Death"/>
    <property type="match status" value="1"/>
</dbReference>
<feature type="domain" description="Death" evidence="1">
    <location>
        <begin position="19"/>
        <end position="75"/>
    </location>
</feature>